<gene>
    <name evidence="1" type="ORF">EYF80_012414</name>
</gene>
<dbReference type="Proteomes" id="UP000314294">
    <property type="component" value="Unassembled WGS sequence"/>
</dbReference>
<name>A0A4Z2IH66_9TELE</name>
<keyword evidence="2" id="KW-1185">Reference proteome</keyword>
<evidence type="ECO:0000313" key="1">
    <source>
        <dbReference type="EMBL" id="TNN77300.1"/>
    </source>
</evidence>
<organism evidence="1 2">
    <name type="scientific">Liparis tanakae</name>
    <name type="common">Tanaka's snailfish</name>
    <dbReference type="NCBI Taxonomy" id="230148"/>
    <lineage>
        <taxon>Eukaryota</taxon>
        <taxon>Metazoa</taxon>
        <taxon>Chordata</taxon>
        <taxon>Craniata</taxon>
        <taxon>Vertebrata</taxon>
        <taxon>Euteleostomi</taxon>
        <taxon>Actinopterygii</taxon>
        <taxon>Neopterygii</taxon>
        <taxon>Teleostei</taxon>
        <taxon>Neoteleostei</taxon>
        <taxon>Acanthomorphata</taxon>
        <taxon>Eupercaria</taxon>
        <taxon>Perciformes</taxon>
        <taxon>Cottioidei</taxon>
        <taxon>Cottales</taxon>
        <taxon>Liparidae</taxon>
        <taxon>Liparis</taxon>
    </lineage>
</organism>
<dbReference type="EMBL" id="SRLO01000084">
    <property type="protein sequence ID" value="TNN77300.1"/>
    <property type="molecule type" value="Genomic_DNA"/>
</dbReference>
<protein>
    <submittedName>
        <fullName evidence="1">Uncharacterized protein</fullName>
    </submittedName>
</protein>
<reference evidence="1 2" key="1">
    <citation type="submission" date="2019-03" db="EMBL/GenBank/DDBJ databases">
        <title>First draft genome of Liparis tanakae, snailfish: a comprehensive survey of snailfish specific genes.</title>
        <authorList>
            <person name="Kim W."/>
            <person name="Song I."/>
            <person name="Jeong J.-H."/>
            <person name="Kim D."/>
            <person name="Kim S."/>
            <person name="Ryu S."/>
            <person name="Song J.Y."/>
            <person name="Lee S.K."/>
        </authorList>
    </citation>
    <scope>NUCLEOTIDE SEQUENCE [LARGE SCALE GENOMIC DNA]</scope>
    <source>
        <tissue evidence="1">Muscle</tissue>
    </source>
</reference>
<evidence type="ECO:0000313" key="2">
    <source>
        <dbReference type="Proteomes" id="UP000314294"/>
    </source>
</evidence>
<proteinExistence type="predicted"/>
<dbReference type="AlphaFoldDB" id="A0A4Z2IH66"/>
<sequence length="306" mass="32671">MGLCSPVDHLALVALETQLNLQIHIHPAGVPMDREVPEAPVDQGDPGSTPRLFLLRHSRARCGIGGVRESQGGQEDLEDQLRGLPAERGRDSRIIVFTLLLSCSGIISYHQLLNGSLGEREHYRDDDGKVPVERPRHEGLSEAADVGVGPEVVGRQALVAGGEGDGGREGDTNQLCQVQCFSALYWALALPSGCRGPGSAVLRPRIDATGLGVGVIGDPSRAILVTSSSLTVTTHSVAPGVTGGPREVMDEEGMEGGMEGGAAELVLVSGLAQNTLHQWACTGEERRRRKSERERRWAPILRLRLA</sequence>
<accession>A0A4Z2IH66</accession>
<comment type="caution">
    <text evidence="1">The sequence shown here is derived from an EMBL/GenBank/DDBJ whole genome shotgun (WGS) entry which is preliminary data.</text>
</comment>